<dbReference type="SUPFAM" id="SSF49452">
    <property type="entry name" value="Starch-binding domain-like"/>
    <property type="match status" value="2"/>
</dbReference>
<protein>
    <recommendedName>
        <fullName evidence="3">Carboxypeptidase regulatory-like domain-containing protein</fullName>
    </recommendedName>
</protein>
<dbReference type="EMBL" id="CP036434">
    <property type="protein sequence ID" value="QDV09750.1"/>
    <property type="molecule type" value="Genomic_DNA"/>
</dbReference>
<name>A0A518F087_9BACT</name>
<accession>A0A518F087</accession>
<dbReference type="AlphaFoldDB" id="A0A518F087"/>
<dbReference type="InterPro" id="IPR013784">
    <property type="entry name" value="Carb-bd-like_fold"/>
</dbReference>
<dbReference type="Gene3D" id="2.60.40.1120">
    <property type="entry name" value="Carboxypeptidase-like, regulatory domain"/>
    <property type="match status" value="1"/>
</dbReference>
<keyword evidence="2" id="KW-1185">Reference proteome</keyword>
<evidence type="ECO:0000313" key="2">
    <source>
        <dbReference type="Proteomes" id="UP000320390"/>
    </source>
</evidence>
<sequence length="361" mass="38451">MKLSTIIPLASLAIVGTVLAIGALHDTPLGMEFTVPPRNAEIEVVDLGLGDLTLRGILVDGEGQPVPEAGVTTEQAGRPVWAWSRRDGTFELGDLRPGPLLLRVVALGFEASQFEVALTESTPAGETRTFQLDRPIGAPPEPPVLSLADLDGTVRFGPLATPELGYELLFQPVTAPTDPAGGFPRRAPVAPDGSFHVDLLHAGRYRAILLSPDDRGATEPDLLQTRHGEPRTFTHEAGGDTPRLDLVATMGAVTGRVYASSRDEGLAVDLAAESASEPDPVRGALVKIERVSADEDASEGETVLDRVTFRATRSAQDGRFELHDLLPGSYRLTLVAGRERRTVDMTVPAGEVATIDIDLSR</sequence>
<evidence type="ECO:0000313" key="1">
    <source>
        <dbReference type="EMBL" id="QDV09750.1"/>
    </source>
</evidence>
<reference evidence="1 2" key="1">
    <citation type="submission" date="2019-02" db="EMBL/GenBank/DDBJ databases">
        <title>Deep-cultivation of Planctomycetes and their phenomic and genomic characterization uncovers novel biology.</title>
        <authorList>
            <person name="Wiegand S."/>
            <person name="Jogler M."/>
            <person name="Boedeker C."/>
            <person name="Pinto D."/>
            <person name="Vollmers J."/>
            <person name="Rivas-Marin E."/>
            <person name="Kohn T."/>
            <person name="Peeters S.H."/>
            <person name="Heuer A."/>
            <person name="Rast P."/>
            <person name="Oberbeckmann S."/>
            <person name="Bunk B."/>
            <person name="Jeske O."/>
            <person name="Meyerdierks A."/>
            <person name="Storesund J.E."/>
            <person name="Kallscheuer N."/>
            <person name="Luecker S."/>
            <person name="Lage O.M."/>
            <person name="Pohl T."/>
            <person name="Merkel B.J."/>
            <person name="Hornburger P."/>
            <person name="Mueller R.-W."/>
            <person name="Bruemmer F."/>
            <person name="Labrenz M."/>
            <person name="Spormann A.M."/>
            <person name="Op den Camp H."/>
            <person name="Overmann J."/>
            <person name="Amann R."/>
            <person name="Jetten M.S.M."/>
            <person name="Mascher T."/>
            <person name="Medema M.H."/>
            <person name="Devos D.P."/>
            <person name="Kaster A.-K."/>
            <person name="Ovreas L."/>
            <person name="Rohde M."/>
            <person name="Galperin M.Y."/>
            <person name="Jogler C."/>
        </authorList>
    </citation>
    <scope>NUCLEOTIDE SEQUENCE [LARGE SCALE GENOMIC DNA]</scope>
    <source>
        <strain evidence="1 2">Poly30</strain>
    </source>
</reference>
<organism evidence="1 2">
    <name type="scientific">Saltatorellus ferox</name>
    <dbReference type="NCBI Taxonomy" id="2528018"/>
    <lineage>
        <taxon>Bacteria</taxon>
        <taxon>Pseudomonadati</taxon>
        <taxon>Planctomycetota</taxon>
        <taxon>Planctomycetia</taxon>
        <taxon>Planctomycetia incertae sedis</taxon>
        <taxon>Saltatorellus</taxon>
    </lineage>
</organism>
<dbReference type="GO" id="GO:0030246">
    <property type="term" value="F:carbohydrate binding"/>
    <property type="evidence" value="ECO:0007669"/>
    <property type="project" value="InterPro"/>
</dbReference>
<evidence type="ECO:0008006" key="3">
    <source>
        <dbReference type="Google" id="ProtNLM"/>
    </source>
</evidence>
<dbReference type="Proteomes" id="UP000320390">
    <property type="component" value="Chromosome"/>
</dbReference>
<dbReference type="Pfam" id="PF13620">
    <property type="entry name" value="CarboxypepD_reg"/>
    <property type="match status" value="1"/>
</dbReference>
<dbReference type="RefSeq" id="WP_145204658.1">
    <property type="nucleotide sequence ID" value="NZ_CP036434.1"/>
</dbReference>
<proteinExistence type="predicted"/>
<gene>
    <name evidence="1" type="ORF">Poly30_53090</name>
</gene>